<dbReference type="GO" id="GO:0046872">
    <property type="term" value="F:metal ion binding"/>
    <property type="evidence" value="ECO:0007669"/>
    <property type="project" value="UniProtKB-KW"/>
</dbReference>
<sequence>MCNTNANDLGLTDASCACGTHSHALANPVAADAAQVTSTFEVSGMTCGHCVSSVTEEVSRLDGVSNVNVQLVVGGDSRVTVSSTDSLDRDAVAAAIHESGYELVSTSR</sequence>
<dbReference type="InterPro" id="IPR036163">
    <property type="entry name" value="HMA_dom_sf"/>
</dbReference>
<feature type="domain" description="HMA" evidence="2">
    <location>
        <begin position="36"/>
        <end position="104"/>
    </location>
</feature>
<organism evidence="3 4">
    <name type="scientific">Cryobacterium frigoriphilum</name>
    <dbReference type="NCBI Taxonomy" id="1259150"/>
    <lineage>
        <taxon>Bacteria</taxon>
        <taxon>Bacillati</taxon>
        <taxon>Actinomycetota</taxon>
        <taxon>Actinomycetes</taxon>
        <taxon>Micrococcales</taxon>
        <taxon>Microbacteriaceae</taxon>
        <taxon>Cryobacterium</taxon>
    </lineage>
</organism>
<accession>A0A4R8ZT75</accession>
<dbReference type="Pfam" id="PF00403">
    <property type="entry name" value="HMA"/>
    <property type="match status" value="1"/>
</dbReference>
<dbReference type="SUPFAM" id="SSF55008">
    <property type="entry name" value="HMA, heavy metal-associated domain"/>
    <property type="match status" value="1"/>
</dbReference>
<evidence type="ECO:0000313" key="4">
    <source>
        <dbReference type="Proteomes" id="UP000297447"/>
    </source>
</evidence>
<dbReference type="PROSITE" id="PS01047">
    <property type="entry name" value="HMA_1"/>
    <property type="match status" value="1"/>
</dbReference>
<keyword evidence="1" id="KW-0479">Metal-binding</keyword>
<comment type="caution">
    <text evidence="3">The sequence shown here is derived from an EMBL/GenBank/DDBJ whole genome shotgun (WGS) entry which is preliminary data.</text>
</comment>
<keyword evidence="4" id="KW-1185">Reference proteome</keyword>
<name>A0A4R8ZT75_9MICO</name>
<dbReference type="EMBL" id="SOHE01000091">
    <property type="protein sequence ID" value="TFD44847.1"/>
    <property type="molecule type" value="Genomic_DNA"/>
</dbReference>
<dbReference type="OrthoDB" id="9813965at2"/>
<dbReference type="InterPro" id="IPR017969">
    <property type="entry name" value="Heavy-metal-associated_CS"/>
</dbReference>
<evidence type="ECO:0000256" key="1">
    <source>
        <dbReference type="ARBA" id="ARBA00022723"/>
    </source>
</evidence>
<dbReference type="Gene3D" id="3.30.70.100">
    <property type="match status" value="1"/>
</dbReference>
<dbReference type="PROSITE" id="PS50846">
    <property type="entry name" value="HMA_2"/>
    <property type="match status" value="1"/>
</dbReference>
<gene>
    <name evidence="3" type="ORF">E3T55_19845</name>
</gene>
<dbReference type="InterPro" id="IPR006121">
    <property type="entry name" value="HMA_dom"/>
</dbReference>
<evidence type="ECO:0000313" key="3">
    <source>
        <dbReference type="EMBL" id="TFD44847.1"/>
    </source>
</evidence>
<protein>
    <submittedName>
        <fullName evidence="3">Heavy-metal-associated domain-containing protein</fullName>
    </submittedName>
</protein>
<dbReference type="Proteomes" id="UP000297447">
    <property type="component" value="Unassembled WGS sequence"/>
</dbReference>
<dbReference type="AlphaFoldDB" id="A0A4R8ZT75"/>
<proteinExistence type="predicted"/>
<evidence type="ECO:0000259" key="2">
    <source>
        <dbReference type="PROSITE" id="PS50846"/>
    </source>
</evidence>
<dbReference type="CDD" id="cd00371">
    <property type="entry name" value="HMA"/>
    <property type="match status" value="1"/>
</dbReference>
<dbReference type="RefSeq" id="WP_134521387.1">
    <property type="nucleotide sequence ID" value="NZ_SOHE01000091.1"/>
</dbReference>
<reference evidence="3 4" key="1">
    <citation type="submission" date="2019-03" db="EMBL/GenBank/DDBJ databases">
        <title>Genomics of glacier-inhabiting Cryobacterium strains.</title>
        <authorList>
            <person name="Liu Q."/>
            <person name="Xin Y.-H."/>
        </authorList>
    </citation>
    <scope>NUCLEOTIDE SEQUENCE [LARGE SCALE GENOMIC DNA]</scope>
    <source>
        <strain evidence="3 4">Hh14</strain>
    </source>
</reference>